<gene>
    <name evidence="1" type="ORF">S03H2_20484</name>
</gene>
<proteinExistence type="predicted"/>
<dbReference type="EMBL" id="BARU01010802">
    <property type="protein sequence ID" value="GAH37464.1"/>
    <property type="molecule type" value="Genomic_DNA"/>
</dbReference>
<evidence type="ECO:0000313" key="1">
    <source>
        <dbReference type="EMBL" id="GAH37464.1"/>
    </source>
</evidence>
<sequence length="108" mass="12454">MQWDKLPHRAKMLLNDYESTAYSIRMDIDWLLARLESSEDIVKLLPRLEALIATLQSMKSDLEDPLSLLEEDGHPCDNCIVTRDKLDPNEHCDGCINEARLIDYVPAR</sequence>
<dbReference type="AlphaFoldDB" id="X1G7F8"/>
<comment type="caution">
    <text evidence="1">The sequence shown here is derived from an EMBL/GenBank/DDBJ whole genome shotgun (WGS) entry which is preliminary data.</text>
</comment>
<reference evidence="1" key="1">
    <citation type="journal article" date="2014" name="Front. Microbiol.">
        <title>High frequency of phylogenetically diverse reductive dehalogenase-homologous genes in deep subseafloor sedimentary metagenomes.</title>
        <authorList>
            <person name="Kawai M."/>
            <person name="Futagami T."/>
            <person name="Toyoda A."/>
            <person name="Takaki Y."/>
            <person name="Nishi S."/>
            <person name="Hori S."/>
            <person name="Arai W."/>
            <person name="Tsubouchi T."/>
            <person name="Morono Y."/>
            <person name="Uchiyama I."/>
            <person name="Ito T."/>
            <person name="Fujiyama A."/>
            <person name="Inagaki F."/>
            <person name="Takami H."/>
        </authorList>
    </citation>
    <scope>NUCLEOTIDE SEQUENCE</scope>
    <source>
        <strain evidence="1">Expedition CK06-06</strain>
    </source>
</reference>
<protein>
    <submittedName>
        <fullName evidence="1">Uncharacterized protein</fullName>
    </submittedName>
</protein>
<accession>X1G7F8</accession>
<name>X1G7F8_9ZZZZ</name>
<organism evidence="1">
    <name type="scientific">marine sediment metagenome</name>
    <dbReference type="NCBI Taxonomy" id="412755"/>
    <lineage>
        <taxon>unclassified sequences</taxon>
        <taxon>metagenomes</taxon>
        <taxon>ecological metagenomes</taxon>
    </lineage>
</organism>